<evidence type="ECO:0000313" key="2">
    <source>
        <dbReference type="Proteomes" id="UP001485043"/>
    </source>
</evidence>
<sequence>MLLSHAWQSSIDVPRGATRDRQKAQQVQAAVAGGKRAKLDQLLRSNAGLQRRVAELEASMTLAVRRMYSASMDAPKGVLQQQLVRRGAHGTMQPLPLEEGKVAVLDTSGAFLINRHKLESLTVHNFLGMARTVFEAIKRSYQASLMSSEPASCRDLEEAVGRWSFLYFNTYRFNYAIAREASLRSRDNAAPLRHIASERWAPVLDLLRLSLEQKLNLVQARNEYLMALQSLVHEQHRLLGPIQAPLEACFQRPSSAALQELTRTNLSLSKAMRTEEKAYCKFLNVFYQEVLGVRELAVLAMSTWPVAPDVVSLAGVAAAQLGLTSHLNPAACGEASARATWSPSAVSSSPFAPPMDTP</sequence>
<keyword evidence="2" id="KW-1185">Reference proteome</keyword>
<name>A0AAW1SKR5_9CHLO</name>
<reference evidence="1 2" key="1">
    <citation type="journal article" date="2024" name="Nat. Commun.">
        <title>Phylogenomics reveals the evolutionary origins of lichenization in chlorophyte algae.</title>
        <authorList>
            <person name="Puginier C."/>
            <person name="Libourel C."/>
            <person name="Otte J."/>
            <person name="Skaloud P."/>
            <person name="Haon M."/>
            <person name="Grisel S."/>
            <person name="Petersen M."/>
            <person name="Berrin J.G."/>
            <person name="Delaux P.M."/>
            <person name="Dal Grande F."/>
            <person name="Keller J."/>
        </authorList>
    </citation>
    <scope>NUCLEOTIDE SEQUENCE [LARGE SCALE GENOMIC DNA]</scope>
    <source>
        <strain evidence="1 2">SAG 2523</strain>
    </source>
</reference>
<gene>
    <name evidence="1" type="ORF">WJX84_010113</name>
</gene>
<organism evidence="1 2">
    <name type="scientific">Apatococcus fuscideae</name>
    <dbReference type="NCBI Taxonomy" id="2026836"/>
    <lineage>
        <taxon>Eukaryota</taxon>
        <taxon>Viridiplantae</taxon>
        <taxon>Chlorophyta</taxon>
        <taxon>core chlorophytes</taxon>
        <taxon>Trebouxiophyceae</taxon>
        <taxon>Chlorellales</taxon>
        <taxon>Chlorellaceae</taxon>
        <taxon>Apatococcus</taxon>
    </lineage>
</organism>
<dbReference type="EMBL" id="JALJOV010001444">
    <property type="protein sequence ID" value="KAK9847791.1"/>
    <property type="molecule type" value="Genomic_DNA"/>
</dbReference>
<dbReference type="AlphaFoldDB" id="A0AAW1SKR5"/>
<comment type="caution">
    <text evidence="1">The sequence shown here is derived from an EMBL/GenBank/DDBJ whole genome shotgun (WGS) entry which is preliminary data.</text>
</comment>
<proteinExistence type="predicted"/>
<evidence type="ECO:0000313" key="1">
    <source>
        <dbReference type="EMBL" id="KAK9847791.1"/>
    </source>
</evidence>
<accession>A0AAW1SKR5</accession>
<dbReference type="Proteomes" id="UP001485043">
    <property type="component" value="Unassembled WGS sequence"/>
</dbReference>
<protein>
    <submittedName>
        <fullName evidence="1">Uncharacterized protein</fullName>
    </submittedName>
</protein>